<keyword evidence="3" id="KW-1185">Reference proteome</keyword>
<dbReference type="Proteomes" id="UP000762676">
    <property type="component" value="Unassembled WGS sequence"/>
</dbReference>
<accession>A0AAV4GK17</accession>
<reference evidence="2 3" key="1">
    <citation type="journal article" date="2021" name="Elife">
        <title>Chloroplast acquisition without the gene transfer in kleptoplastic sea slugs, Plakobranchus ocellatus.</title>
        <authorList>
            <person name="Maeda T."/>
            <person name="Takahashi S."/>
            <person name="Yoshida T."/>
            <person name="Shimamura S."/>
            <person name="Takaki Y."/>
            <person name="Nagai Y."/>
            <person name="Toyoda A."/>
            <person name="Suzuki Y."/>
            <person name="Arimoto A."/>
            <person name="Ishii H."/>
            <person name="Satoh N."/>
            <person name="Nishiyama T."/>
            <person name="Hasebe M."/>
            <person name="Maruyama T."/>
            <person name="Minagawa J."/>
            <person name="Obokata J."/>
            <person name="Shigenobu S."/>
        </authorList>
    </citation>
    <scope>NUCLEOTIDE SEQUENCE [LARGE SCALE GENOMIC DNA]</scope>
</reference>
<feature type="non-terminal residue" evidence="2">
    <location>
        <position position="1"/>
    </location>
</feature>
<dbReference type="AlphaFoldDB" id="A0AAV4GK17"/>
<gene>
    <name evidence="2" type="ORF">ElyMa_004172600</name>
</gene>
<sequence>NTERRTAASRAPWTARCPTGPTGLLAVSSAALASATEVGKSSPSRLMVDACARLRLGRQRRPSPECVLYAVRTTNGEQRTGECVGLTPPHPVGTVHIVEQSGVYLLGLMGRRSLLLRIFASSTSDPRLSKAVTSHARCSVSCPSGASGQGAQSRVETSYRAAPELSSAQEQATPRLKYVKARQRRGRVQRTAQATPGSSPVGRAAS</sequence>
<comment type="caution">
    <text evidence="2">The sequence shown here is derived from an EMBL/GenBank/DDBJ whole genome shotgun (WGS) entry which is preliminary data.</text>
</comment>
<proteinExistence type="predicted"/>
<organism evidence="2 3">
    <name type="scientific">Elysia marginata</name>
    <dbReference type="NCBI Taxonomy" id="1093978"/>
    <lineage>
        <taxon>Eukaryota</taxon>
        <taxon>Metazoa</taxon>
        <taxon>Spiralia</taxon>
        <taxon>Lophotrochozoa</taxon>
        <taxon>Mollusca</taxon>
        <taxon>Gastropoda</taxon>
        <taxon>Heterobranchia</taxon>
        <taxon>Euthyneura</taxon>
        <taxon>Panpulmonata</taxon>
        <taxon>Sacoglossa</taxon>
        <taxon>Placobranchoidea</taxon>
        <taxon>Plakobranchidae</taxon>
        <taxon>Elysia</taxon>
    </lineage>
</organism>
<dbReference type="EMBL" id="BMAT01008458">
    <property type="protein sequence ID" value="GFR85380.1"/>
    <property type="molecule type" value="Genomic_DNA"/>
</dbReference>
<feature type="compositionally biased region" description="Polar residues" evidence="1">
    <location>
        <begin position="141"/>
        <end position="156"/>
    </location>
</feature>
<evidence type="ECO:0000313" key="2">
    <source>
        <dbReference type="EMBL" id="GFR85380.1"/>
    </source>
</evidence>
<evidence type="ECO:0000256" key="1">
    <source>
        <dbReference type="SAM" id="MobiDB-lite"/>
    </source>
</evidence>
<evidence type="ECO:0000313" key="3">
    <source>
        <dbReference type="Proteomes" id="UP000762676"/>
    </source>
</evidence>
<protein>
    <submittedName>
        <fullName evidence="2">Uncharacterized protein</fullName>
    </submittedName>
</protein>
<name>A0AAV4GK17_9GAST</name>
<feature type="region of interest" description="Disordered" evidence="1">
    <location>
        <begin position="139"/>
        <end position="206"/>
    </location>
</feature>
<feature type="compositionally biased region" description="Basic residues" evidence="1">
    <location>
        <begin position="177"/>
        <end position="188"/>
    </location>
</feature>